<dbReference type="Gene3D" id="3.10.450.50">
    <property type="match status" value="1"/>
</dbReference>
<feature type="domain" description="DUF3828" evidence="2">
    <location>
        <begin position="31"/>
        <end position="142"/>
    </location>
</feature>
<evidence type="ECO:0000313" key="4">
    <source>
        <dbReference type="Proteomes" id="UP000183529"/>
    </source>
</evidence>
<evidence type="ECO:0000259" key="2">
    <source>
        <dbReference type="Pfam" id="PF12883"/>
    </source>
</evidence>
<dbReference type="AlphaFoldDB" id="A0AAQ1GFR8"/>
<name>A0AAQ1GFR8_9BURK</name>
<accession>A0AAQ1GFR8</accession>
<proteinExistence type="predicted"/>
<comment type="caution">
    <text evidence="3">The sequence shown here is derived from an EMBL/GenBank/DDBJ whole genome shotgun (WGS) entry which is preliminary data.</text>
</comment>
<keyword evidence="1" id="KW-0732">Signal</keyword>
<dbReference type="Pfam" id="PF12883">
    <property type="entry name" value="DUF3828"/>
    <property type="match status" value="1"/>
</dbReference>
<gene>
    <name evidence="3" type="ORF">SAMN05216550_107255</name>
</gene>
<protein>
    <recommendedName>
        <fullName evidence="2">DUF3828 domain-containing protein</fullName>
    </recommendedName>
</protein>
<feature type="signal peptide" evidence="1">
    <location>
        <begin position="1"/>
        <end position="19"/>
    </location>
</feature>
<dbReference type="InterPro" id="IPR024289">
    <property type="entry name" value="DUF3828"/>
</dbReference>
<dbReference type="Proteomes" id="UP000183529">
    <property type="component" value="Unassembled WGS sequence"/>
</dbReference>
<organism evidence="3 4">
    <name type="scientific">Paraburkholderia tropica</name>
    <dbReference type="NCBI Taxonomy" id="92647"/>
    <lineage>
        <taxon>Bacteria</taxon>
        <taxon>Pseudomonadati</taxon>
        <taxon>Pseudomonadota</taxon>
        <taxon>Betaproteobacteria</taxon>
        <taxon>Burkholderiales</taxon>
        <taxon>Burkholderiaceae</taxon>
        <taxon>Paraburkholderia</taxon>
    </lineage>
</organism>
<sequence>MMRAHLVRIALFISMCALAPTVFAQTAASAQAFVEKVYASYSADGSTVNLSGKGRDAVTSSSLAALVRKNQRLLRGEAGYLGMDPVCQCQDHDVKDMHVDVHMRTKTRADANASFLNNGEQQRVKLNLLWQSGQWRIDDISSPNDTRSLRQALAQENREAAKAGYGTSVRK</sequence>
<evidence type="ECO:0000313" key="3">
    <source>
        <dbReference type="EMBL" id="SEJ70206.1"/>
    </source>
</evidence>
<reference evidence="3 4" key="1">
    <citation type="submission" date="2016-10" db="EMBL/GenBank/DDBJ databases">
        <authorList>
            <person name="Varghese N."/>
            <person name="Submissions S."/>
        </authorList>
    </citation>
    <scope>NUCLEOTIDE SEQUENCE [LARGE SCALE GENOMIC DNA]</scope>
    <source>
        <strain evidence="3 4">LMG 22274</strain>
    </source>
</reference>
<dbReference type="EMBL" id="FNZM01000007">
    <property type="protein sequence ID" value="SEJ70206.1"/>
    <property type="molecule type" value="Genomic_DNA"/>
</dbReference>
<feature type="chain" id="PRO_5042884812" description="DUF3828 domain-containing protein" evidence="1">
    <location>
        <begin position="20"/>
        <end position="171"/>
    </location>
</feature>
<evidence type="ECO:0000256" key="1">
    <source>
        <dbReference type="SAM" id="SignalP"/>
    </source>
</evidence>
<dbReference type="RefSeq" id="WP_074983671.1">
    <property type="nucleotide sequence ID" value="NZ_CADFGN010000008.1"/>
</dbReference>